<feature type="domain" description="Glutamate-ammonia ligase adenylyltransferase repeated" evidence="9">
    <location>
        <begin position="549"/>
        <end position="790"/>
    </location>
</feature>
<name>A0ABS1JMM9_9BURK</name>
<feature type="region of interest" description="Disordered" evidence="8">
    <location>
        <begin position="1"/>
        <end position="34"/>
    </location>
</feature>
<dbReference type="InterPro" id="IPR023057">
    <property type="entry name" value="GlnE"/>
</dbReference>
<keyword evidence="6 7" id="KW-0511">Multifunctional enzyme</keyword>
<dbReference type="EMBL" id="JAEQND010000005">
    <property type="protein sequence ID" value="MBL0425507.1"/>
    <property type="molecule type" value="Genomic_DNA"/>
</dbReference>
<dbReference type="PANTHER" id="PTHR30621">
    <property type="entry name" value="GLUTAMINE SYNTHETASE ADENYLYLTRANSFERASE"/>
    <property type="match status" value="1"/>
</dbReference>
<feature type="domain" description="PII-uridylyltransferase/Glutamine-synthetase adenylyltransferase" evidence="10">
    <location>
        <begin position="812"/>
        <end position="903"/>
    </location>
</feature>
<dbReference type="GO" id="GO:0016874">
    <property type="term" value="F:ligase activity"/>
    <property type="evidence" value="ECO:0007669"/>
    <property type="project" value="UniProtKB-KW"/>
</dbReference>
<comment type="cofactor">
    <cofactor evidence="7">
        <name>Mg(2+)</name>
        <dbReference type="ChEBI" id="CHEBI:18420"/>
    </cofactor>
</comment>
<dbReference type="Pfam" id="PF03710">
    <property type="entry name" value="GlnE"/>
    <property type="match status" value="2"/>
</dbReference>
<keyword evidence="3 7" id="KW-0547">Nucleotide-binding</keyword>
<dbReference type="SUPFAM" id="SSF81301">
    <property type="entry name" value="Nucleotidyltransferase"/>
    <property type="match status" value="2"/>
</dbReference>
<evidence type="ECO:0000256" key="5">
    <source>
        <dbReference type="ARBA" id="ARBA00022842"/>
    </source>
</evidence>
<feature type="region of interest" description="Adenylyl transferase" evidence="7">
    <location>
        <begin position="453"/>
        <end position="929"/>
    </location>
</feature>
<dbReference type="InterPro" id="IPR005190">
    <property type="entry name" value="GlnE_rpt_dom"/>
</dbReference>
<comment type="similarity">
    <text evidence="7">Belongs to the GlnE family.</text>
</comment>
<evidence type="ECO:0000256" key="8">
    <source>
        <dbReference type="SAM" id="MobiDB-lite"/>
    </source>
</evidence>
<keyword evidence="5 7" id="KW-0460">Magnesium</keyword>
<evidence type="ECO:0000313" key="12">
    <source>
        <dbReference type="Proteomes" id="UP000622707"/>
    </source>
</evidence>
<dbReference type="InterPro" id="IPR043519">
    <property type="entry name" value="NT_sf"/>
</dbReference>
<feature type="domain" description="PII-uridylyltransferase/Glutamine-synthetase adenylyltransferase" evidence="10">
    <location>
        <begin position="295"/>
        <end position="443"/>
    </location>
</feature>
<dbReference type="EC" id="2.7.7.89" evidence="7"/>
<feature type="domain" description="Glutamate-ammonia ligase adenylyltransferase repeated" evidence="9">
    <location>
        <begin position="77"/>
        <end position="260"/>
    </location>
</feature>
<evidence type="ECO:0000256" key="3">
    <source>
        <dbReference type="ARBA" id="ARBA00022741"/>
    </source>
</evidence>
<dbReference type="InterPro" id="IPR013546">
    <property type="entry name" value="PII_UdlTrfase/GS_AdlTrfase"/>
</dbReference>
<evidence type="ECO:0000256" key="7">
    <source>
        <dbReference type="HAMAP-Rule" id="MF_00802"/>
    </source>
</evidence>
<evidence type="ECO:0000256" key="6">
    <source>
        <dbReference type="ARBA" id="ARBA00023268"/>
    </source>
</evidence>
<evidence type="ECO:0000259" key="10">
    <source>
        <dbReference type="Pfam" id="PF08335"/>
    </source>
</evidence>
<dbReference type="Pfam" id="PF08335">
    <property type="entry name" value="GlnD_UR_UTase"/>
    <property type="match status" value="2"/>
</dbReference>
<dbReference type="Gene3D" id="1.20.120.1510">
    <property type="match status" value="1"/>
</dbReference>
<comment type="catalytic activity">
    <reaction evidence="7">
        <text>[glutamine synthetase]-L-tyrosine + ATP = [glutamine synthetase]-O(4)-(5'-adenylyl)-L-tyrosine + diphosphate</text>
        <dbReference type="Rhea" id="RHEA:18589"/>
        <dbReference type="Rhea" id="RHEA-COMP:10660"/>
        <dbReference type="Rhea" id="RHEA-COMP:10661"/>
        <dbReference type="ChEBI" id="CHEBI:30616"/>
        <dbReference type="ChEBI" id="CHEBI:33019"/>
        <dbReference type="ChEBI" id="CHEBI:46858"/>
        <dbReference type="ChEBI" id="CHEBI:83624"/>
        <dbReference type="EC" id="2.7.7.42"/>
    </reaction>
</comment>
<dbReference type="PANTHER" id="PTHR30621:SF0">
    <property type="entry name" value="BIFUNCTIONAL GLUTAMINE SYNTHETASE ADENYLYLTRANSFERASE_ADENYLYL-REMOVING ENZYME"/>
    <property type="match status" value="1"/>
</dbReference>
<gene>
    <name evidence="7 11" type="primary">glnE</name>
    <name evidence="11" type="ORF">JI746_10350</name>
</gene>
<comment type="caution">
    <text evidence="11">The sequence shown here is derived from an EMBL/GenBank/DDBJ whole genome shotgun (WGS) entry which is preliminary data.</text>
</comment>
<dbReference type="Proteomes" id="UP000622707">
    <property type="component" value="Unassembled WGS sequence"/>
</dbReference>
<proteinExistence type="inferred from homology"/>
<dbReference type="SUPFAM" id="SSF81593">
    <property type="entry name" value="Nucleotidyltransferase substrate binding subunit/domain"/>
    <property type="match status" value="2"/>
</dbReference>
<sequence>MTLGDAPGSGSDDNAPQRGATADDSGIAPDPLSGQSRFVQRLRRRYAGELELLPTGAPAHATMAIAYQALRSRGFDVPSALRVLRQLVMERLVVLDCDRQAPLATITHAVTELAEFALDTACRHACAELDEVYGAPTRSDGQRAQLWIVGMGKLGARELNVSSDIDLVYVYEEDGETAGNGDGRNRISNHEYFAKLVKAIYGLIGDVTEHGFVFRVDLMLRPNGNSGPQAVSLGALEDYFQVQGREWERFAWLKSRVVAPRSCIEDGGAQQLRGAVLPFVFRRYLDYAVFDSLRSLHRQIREHAARRAAGRPERANDVKLSRGGIREIEFIVQLLQVVRGGQYPELRTRPTLQALERLARAGLMSDETAGALAAAYTFLRRVEHRIQYLDDQQTHVLPMGCRNEDEDGDLAWIAHTMGYADCCPFLHELDGHRELVAEEFDKLLGGSTECRSCAGPKASKAPPELGDLLEQLPAQLQQRIHGWCGHPRVMALRDDARHRLSRLIARTGQWLQEGRVSEEAALRMMDWIEPLLRRESYLALVWERPGVHERLLRILGEARWPARYLIQHPGVIDELASDGLLKERFSAADYERELEHRKRSVMITGEDDDEMLLNLLRRAHHAELFRTLARDVEGALTVEQVADELSALADATLSITARWCWERLNKRHRETPRFAILGYGKLGGKELGYGSDLDIVFVYEDEDERAPEAYAAFVRKIIIWLSTKTAEGDLFEIDTALRPNGNSGLLITTFQSYDDYQQRRGSNTAWTWEHQAMTRARFVTGLDALRSRFDAVRQAVITAPRDVRALQREIVAMRERVRSAHPVRAGRFDLKHSPGGMVDAEFAVQFLVLSQSAHHPELIPNLGNIALLQRAETAGLLPAGVGQRAASAYRELRRHQHHARLNEESTQVAQDGLAAERDAILALWQHVFP</sequence>
<dbReference type="GO" id="GO:0047388">
    <property type="term" value="F:[glutamine synthetase]-adenylyl-L-tyrosine phosphorylase activity"/>
    <property type="evidence" value="ECO:0007669"/>
    <property type="project" value="UniProtKB-EC"/>
</dbReference>
<evidence type="ECO:0000259" key="9">
    <source>
        <dbReference type="Pfam" id="PF03710"/>
    </source>
</evidence>
<keyword evidence="1 7" id="KW-0808">Transferase</keyword>
<keyword evidence="11" id="KW-0436">Ligase</keyword>
<evidence type="ECO:0000256" key="2">
    <source>
        <dbReference type="ARBA" id="ARBA00022695"/>
    </source>
</evidence>
<organism evidence="11 12">
    <name type="scientific">Ramlibacter alkalitolerans</name>
    <dbReference type="NCBI Taxonomy" id="2039631"/>
    <lineage>
        <taxon>Bacteria</taxon>
        <taxon>Pseudomonadati</taxon>
        <taxon>Pseudomonadota</taxon>
        <taxon>Betaproteobacteria</taxon>
        <taxon>Burkholderiales</taxon>
        <taxon>Comamonadaceae</taxon>
        <taxon>Ramlibacter</taxon>
    </lineage>
</organism>
<comment type="function">
    <text evidence="7">Involved in the regulation of glutamine synthetase GlnA, a key enzyme in the process to assimilate ammonia. When cellular nitrogen levels are high, the C-terminal adenylyl transferase (AT) inactivates GlnA by covalent transfer of an adenylyl group from ATP to specific tyrosine residue of GlnA, thus reducing its activity. Conversely, when nitrogen levels are low, the N-terminal adenylyl removase (AR) activates GlnA by removing the adenylyl group by phosphorolysis, increasing its activity. The regulatory region of GlnE binds the signal transduction protein PII (GlnB) which indicates the nitrogen status of the cell.</text>
</comment>
<feature type="region of interest" description="Adenylyl removase" evidence="7">
    <location>
        <begin position="1"/>
        <end position="447"/>
    </location>
</feature>
<dbReference type="GO" id="GO:0008882">
    <property type="term" value="F:[glutamate-ammonia-ligase] adenylyltransferase activity"/>
    <property type="evidence" value="ECO:0007669"/>
    <property type="project" value="UniProtKB-EC"/>
</dbReference>
<dbReference type="Gene3D" id="3.30.460.10">
    <property type="entry name" value="Beta Polymerase, domain 2"/>
    <property type="match status" value="2"/>
</dbReference>
<keyword evidence="2 7" id="KW-0548">Nucleotidyltransferase</keyword>
<dbReference type="NCBIfam" id="NF008292">
    <property type="entry name" value="PRK11072.1"/>
    <property type="match status" value="1"/>
</dbReference>
<keyword evidence="4 7" id="KW-0067">ATP-binding</keyword>
<dbReference type="EC" id="2.7.7.42" evidence="7"/>
<evidence type="ECO:0000313" key="11">
    <source>
        <dbReference type="EMBL" id="MBL0425507.1"/>
    </source>
</evidence>
<keyword evidence="12" id="KW-1185">Reference proteome</keyword>
<reference evidence="11 12" key="1">
    <citation type="journal article" date="2017" name="Int. J. Syst. Evol. Microbiol.">
        <title>Ramlibacter alkalitolerans sp. nov., alkali-tolerant bacterium isolated from soil of ginseng.</title>
        <authorList>
            <person name="Lee D.H."/>
            <person name="Cha C.J."/>
        </authorList>
    </citation>
    <scope>NUCLEOTIDE SEQUENCE [LARGE SCALE GENOMIC DNA]</scope>
    <source>
        <strain evidence="11 12">KACC 19305</strain>
    </source>
</reference>
<dbReference type="Gene3D" id="1.20.120.330">
    <property type="entry name" value="Nucleotidyltransferases domain 2"/>
    <property type="match status" value="2"/>
</dbReference>
<dbReference type="RefSeq" id="WP_201689174.1">
    <property type="nucleotide sequence ID" value="NZ_JAEQND010000005.1"/>
</dbReference>
<dbReference type="CDD" id="cd05401">
    <property type="entry name" value="NT_GlnE_GlnD_like"/>
    <property type="match status" value="2"/>
</dbReference>
<comment type="catalytic activity">
    <reaction evidence="7">
        <text>[glutamine synthetase]-O(4)-(5'-adenylyl)-L-tyrosine + phosphate = [glutamine synthetase]-L-tyrosine + ADP</text>
        <dbReference type="Rhea" id="RHEA:43716"/>
        <dbReference type="Rhea" id="RHEA-COMP:10660"/>
        <dbReference type="Rhea" id="RHEA-COMP:10661"/>
        <dbReference type="ChEBI" id="CHEBI:43474"/>
        <dbReference type="ChEBI" id="CHEBI:46858"/>
        <dbReference type="ChEBI" id="CHEBI:83624"/>
        <dbReference type="ChEBI" id="CHEBI:456216"/>
        <dbReference type="EC" id="2.7.7.89"/>
    </reaction>
</comment>
<evidence type="ECO:0000256" key="1">
    <source>
        <dbReference type="ARBA" id="ARBA00022679"/>
    </source>
</evidence>
<accession>A0ABS1JMM9</accession>
<evidence type="ECO:0000256" key="4">
    <source>
        <dbReference type="ARBA" id="ARBA00022840"/>
    </source>
</evidence>
<protein>
    <recommendedName>
        <fullName evidence="7">Bifunctional glutamine synthetase adenylyltransferase/adenylyl-removing enzyme</fullName>
    </recommendedName>
    <alternativeName>
        <fullName evidence="7">ATP:glutamine synthetase adenylyltransferase</fullName>
    </alternativeName>
    <alternativeName>
        <fullName evidence="7">ATase</fullName>
    </alternativeName>
    <domain>
        <recommendedName>
            <fullName evidence="7">Glutamine synthetase adenylyl-L-tyrosine phosphorylase</fullName>
            <ecNumber evidence="7">2.7.7.89</ecNumber>
        </recommendedName>
        <alternativeName>
            <fullName evidence="7">Adenylyl removase</fullName>
            <shortName evidence="7">AR</shortName>
            <shortName evidence="7">AT-N</shortName>
        </alternativeName>
    </domain>
    <domain>
        <recommendedName>
            <fullName evidence="7">Glutamine synthetase adenylyl transferase</fullName>
            <ecNumber evidence="7">2.7.7.42</ecNumber>
        </recommendedName>
        <alternativeName>
            <fullName evidence="7">Adenylyl transferase</fullName>
            <shortName evidence="7">AT</shortName>
            <shortName evidence="7">AT-C</shortName>
        </alternativeName>
    </domain>
</protein>
<dbReference type="HAMAP" id="MF_00802">
    <property type="entry name" value="GlnE"/>
    <property type="match status" value="1"/>
</dbReference>